<dbReference type="InterPro" id="IPR002477">
    <property type="entry name" value="Peptidoglycan-bd-like"/>
</dbReference>
<feature type="signal peptide" evidence="1">
    <location>
        <begin position="1"/>
        <end position="27"/>
    </location>
</feature>
<dbReference type="RefSeq" id="WP_097145845.1">
    <property type="nucleotide sequence ID" value="NZ_OBEA01000003.1"/>
</dbReference>
<proteinExistence type="predicted"/>
<evidence type="ECO:0000256" key="1">
    <source>
        <dbReference type="SAM" id="SignalP"/>
    </source>
</evidence>
<feature type="chain" id="PRO_5012718598" evidence="1">
    <location>
        <begin position="28"/>
        <end position="590"/>
    </location>
</feature>
<reference evidence="3 6" key="2">
    <citation type="journal article" date="2018" name="Int. J. Syst. Evol. Microbiol.">
        <title>Pseudooceanicola lipolyticus sp. nov., a marine alphaproteobacterium, reclassification of Oceanicola flagellatus as Pseudooceanicola flagellatus comb. nov. and emended description of the genus Pseudooceanicola.</title>
        <authorList>
            <person name="Huang M.-M."/>
            <person name="Guo L.-L."/>
            <person name="Wu Y.-H."/>
            <person name="Lai Q.-L."/>
            <person name="Shao Z.-Z."/>
            <person name="Wang C.-S."/>
            <person name="Wu M."/>
            <person name="Xu X.-W."/>
        </authorList>
    </citation>
    <scope>NUCLEOTIDE SEQUENCE [LARGE SCALE GENOMIC DNA]</scope>
    <source>
        <strain evidence="3 6">Ar-45</strain>
    </source>
</reference>
<dbReference type="InterPro" id="IPR009003">
    <property type="entry name" value="Peptidase_S1_PA"/>
</dbReference>
<dbReference type="InterPro" id="IPR036365">
    <property type="entry name" value="PGBD-like_sf"/>
</dbReference>
<protein>
    <submittedName>
        <fullName evidence="3">Peptidoglycan-binding protein</fullName>
    </submittedName>
    <submittedName>
        <fullName evidence="4">Putative peptidoglycan binding domain-containing protein</fullName>
    </submittedName>
</protein>
<dbReference type="Proteomes" id="UP000231655">
    <property type="component" value="Unassembled WGS sequence"/>
</dbReference>
<sequence length="590" mass="61799">MTRYLLAPLLALSLILGLTLTTLPQRAAAQQAGEVYVQIQALPNLADARQAISYYEGYLSDVKGFSLGNGFYAIALGPYTRGDAGQVLRVLRAEGRIPPDSYIAYPSWFAEQIYPPGAAPAAPPAPAGTAEATPKAAPEVAELPALPDESPAEARRSEAQLSRAERDQLQIALDWAGVYNGAIDGAFGRGTRSAMAAWQRNNGHEPSGVLTTAQRAELLGQYNAILDGLGLASRSDARAGIRMDMPLGVVDFDRYQAPFAFYTPSGELDAQLILISQEGDQETLFGLYDILQTLQIVPEDGPRQRNSDSFRIEGRSSRVVTHAEASLEGGEIKGFVLVWPAGDSQRRTRLLEQMQASFTRTPGVLPHDAGAGAEQSVDLVSGLEIRKPLKGRSGVYVAEDGAVLTLASAVSGCGRVTVGSGLDDGAPMKIAATDPATGLALLRPVEASAPMAVARIATMSPRISSEIVLAGYSYEGLLGAPSVSWGTLADVRGLSGEEGISRLDIATLPGDAGGPVFDSTGALVGLLTAPEDSNRQLPEGVAFAVAPLSLAEMLTGSGVSPVAASGSAPLTPNALTRHAQEVTVLVQCWE</sequence>
<dbReference type="Gene3D" id="1.10.101.10">
    <property type="entry name" value="PGBD-like superfamily/PGBD"/>
    <property type="match status" value="1"/>
</dbReference>
<dbReference type="InterPro" id="IPR036366">
    <property type="entry name" value="PGBDSf"/>
</dbReference>
<accession>A0A285IUE5</accession>
<dbReference type="AlphaFoldDB" id="A0A285IUE5"/>
<evidence type="ECO:0000313" key="3">
    <source>
        <dbReference type="EMBL" id="PJE32071.1"/>
    </source>
</evidence>
<dbReference type="Gene3D" id="2.40.10.120">
    <property type="match status" value="1"/>
</dbReference>
<dbReference type="SUPFAM" id="SSF50494">
    <property type="entry name" value="Trypsin-like serine proteases"/>
    <property type="match status" value="1"/>
</dbReference>
<dbReference type="EMBL" id="OBEA01000003">
    <property type="protein sequence ID" value="SNY51453.1"/>
    <property type="molecule type" value="Genomic_DNA"/>
</dbReference>
<evidence type="ECO:0000313" key="4">
    <source>
        <dbReference type="EMBL" id="SNY51453.1"/>
    </source>
</evidence>
<evidence type="ECO:0000313" key="6">
    <source>
        <dbReference type="Proteomes" id="UP000231702"/>
    </source>
</evidence>
<dbReference type="Pfam" id="PF01471">
    <property type="entry name" value="PG_binding_1"/>
    <property type="match status" value="1"/>
</dbReference>
<dbReference type="OrthoDB" id="6810892at2"/>
<name>A0A285IUE5_9RHOB</name>
<reference evidence="4 5" key="1">
    <citation type="submission" date="2017-09" db="EMBL/GenBank/DDBJ databases">
        <authorList>
            <person name="Ehlers B."/>
            <person name="Leendertz F.H."/>
        </authorList>
    </citation>
    <scope>NUCLEOTIDE SEQUENCE [LARGE SCALE GENOMIC DNA]</scope>
    <source>
        <strain evidence="4 5">CGMCC 1.12662</strain>
    </source>
</reference>
<dbReference type="Proteomes" id="UP000231702">
    <property type="component" value="Unassembled WGS sequence"/>
</dbReference>
<dbReference type="Pfam" id="PF13365">
    <property type="entry name" value="Trypsin_2"/>
    <property type="match status" value="1"/>
</dbReference>
<evidence type="ECO:0000259" key="2">
    <source>
        <dbReference type="Pfam" id="PF01471"/>
    </source>
</evidence>
<gene>
    <name evidence="3" type="ORF">CVM39_02995</name>
    <name evidence="4" type="ORF">SAMN06297129_2131</name>
</gene>
<dbReference type="EMBL" id="PGTD01000007">
    <property type="protein sequence ID" value="PJE32071.1"/>
    <property type="molecule type" value="Genomic_DNA"/>
</dbReference>
<feature type="domain" description="Peptidoglycan binding-like" evidence="2">
    <location>
        <begin position="163"/>
        <end position="216"/>
    </location>
</feature>
<evidence type="ECO:0000313" key="5">
    <source>
        <dbReference type="Proteomes" id="UP000231655"/>
    </source>
</evidence>
<dbReference type="SUPFAM" id="SSF47090">
    <property type="entry name" value="PGBD-like"/>
    <property type="match status" value="1"/>
</dbReference>
<keyword evidence="6" id="KW-1185">Reference proteome</keyword>
<keyword evidence="1" id="KW-0732">Signal</keyword>
<organism evidence="4 5">
    <name type="scientific">Pseudooceanicola antarcticus</name>
    <dbReference type="NCBI Taxonomy" id="1247613"/>
    <lineage>
        <taxon>Bacteria</taxon>
        <taxon>Pseudomonadati</taxon>
        <taxon>Pseudomonadota</taxon>
        <taxon>Alphaproteobacteria</taxon>
        <taxon>Rhodobacterales</taxon>
        <taxon>Paracoccaceae</taxon>
        <taxon>Pseudooceanicola</taxon>
    </lineage>
</organism>